<keyword evidence="4 7" id="KW-0812">Transmembrane</keyword>
<dbReference type="InterPro" id="IPR006685">
    <property type="entry name" value="MscS_channel_2nd"/>
</dbReference>
<feature type="transmembrane region" description="Helical" evidence="7">
    <location>
        <begin position="166"/>
        <end position="187"/>
    </location>
</feature>
<dbReference type="InterPro" id="IPR023408">
    <property type="entry name" value="MscS_beta-dom_sf"/>
</dbReference>
<evidence type="ECO:0000256" key="8">
    <source>
        <dbReference type="SAM" id="MobiDB-lite"/>
    </source>
</evidence>
<comment type="subunit">
    <text evidence="7">Homoheptamer.</text>
</comment>
<evidence type="ECO:0000256" key="7">
    <source>
        <dbReference type="RuleBase" id="RU369025"/>
    </source>
</evidence>
<gene>
    <name evidence="11" type="ORF">ZRA01_24770</name>
</gene>
<dbReference type="Gene3D" id="1.10.287.1260">
    <property type="match status" value="1"/>
</dbReference>
<dbReference type="SUPFAM" id="SSF82689">
    <property type="entry name" value="Mechanosensitive channel protein MscS (YggB), C-terminal domain"/>
    <property type="match status" value="1"/>
</dbReference>
<comment type="caution">
    <text evidence="11">The sequence shown here is derived from an EMBL/GenBank/DDBJ whole genome shotgun (WGS) entry which is preliminary data.</text>
</comment>
<dbReference type="RefSeq" id="WP_141352681.1">
    <property type="nucleotide sequence ID" value="NZ_BJNV01000043.1"/>
</dbReference>
<dbReference type="Proteomes" id="UP000318422">
    <property type="component" value="Unassembled WGS sequence"/>
</dbReference>
<feature type="region of interest" description="Disordered" evidence="8">
    <location>
        <begin position="545"/>
        <end position="564"/>
    </location>
</feature>
<keyword evidence="7" id="KW-0407">Ion channel</keyword>
<dbReference type="InterPro" id="IPR045275">
    <property type="entry name" value="MscS_archaea/bacteria_type"/>
</dbReference>
<dbReference type="Pfam" id="PF00924">
    <property type="entry name" value="MS_channel_2nd"/>
    <property type="match status" value="1"/>
</dbReference>
<dbReference type="SUPFAM" id="SSF50182">
    <property type="entry name" value="Sm-like ribonucleoproteins"/>
    <property type="match status" value="1"/>
</dbReference>
<evidence type="ECO:0000256" key="6">
    <source>
        <dbReference type="ARBA" id="ARBA00023136"/>
    </source>
</evidence>
<name>A0A4Y4CY37_ZOORA</name>
<dbReference type="GO" id="GO:0005886">
    <property type="term" value="C:plasma membrane"/>
    <property type="evidence" value="ECO:0007669"/>
    <property type="project" value="UniProtKB-SubCell"/>
</dbReference>
<feature type="transmembrane region" description="Helical" evidence="7">
    <location>
        <begin position="266"/>
        <end position="294"/>
    </location>
</feature>
<reference evidence="11 12" key="1">
    <citation type="submission" date="2019-06" db="EMBL/GenBank/DDBJ databases">
        <title>Whole genome shotgun sequence of Zoogloea ramigera NBRC 15342.</title>
        <authorList>
            <person name="Hosoyama A."/>
            <person name="Uohara A."/>
            <person name="Ohji S."/>
            <person name="Ichikawa N."/>
        </authorList>
    </citation>
    <scope>NUCLEOTIDE SEQUENCE [LARGE SCALE GENOMIC DNA]</scope>
    <source>
        <strain evidence="11 12">NBRC 15342</strain>
    </source>
</reference>
<evidence type="ECO:0000313" key="12">
    <source>
        <dbReference type="Proteomes" id="UP000318422"/>
    </source>
</evidence>
<comment type="function">
    <text evidence="7">Mechanosensitive channel that participates in the regulation of osmotic pressure changes within the cell, opening in response to stretch forces in the membrane lipid bilayer, without the need for other proteins. Contributes to normal resistance to hypoosmotic shock. Forms an ion channel of 1.0 nanosiemens conductance with a slight preference for anions.</text>
</comment>
<feature type="transmembrane region" description="Helical" evidence="7">
    <location>
        <begin position="330"/>
        <end position="347"/>
    </location>
</feature>
<keyword evidence="7" id="KW-0406">Ion transport</keyword>
<protein>
    <recommendedName>
        <fullName evidence="7">Small-conductance mechanosensitive channel</fullName>
    </recommendedName>
</protein>
<comment type="caution">
    <text evidence="7">Lacks conserved residue(s) required for the propagation of feature annotation.</text>
</comment>
<feature type="domain" description="Mechanosensitive ion channel MscS" evidence="9">
    <location>
        <begin position="378"/>
        <end position="439"/>
    </location>
</feature>
<comment type="similarity">
    <text evidence="2 7">Belongs to the MscS (TC 1.A.23) family.</text>
</comment>
<sequence>MRPDFLCLPRGSIVRLLFVAWALWLAAAGCSAASGHTRHAPVAAAEPAPPAAVAVPAGEEAELVLMNRQIVRFRAAFLGAPPRQRAERGRLAIVAQLERGGSDTVSVQPNPVGNIVLVGGQLAFVLTPEDTDKLAGETLDALTDTTLAALRTALAESRESRDSKTLVEGLAVSAGLTLVFAILLSGLGRLRGWIAGRLAAAIDAQTRRLRPGGAELIRGERVLAAVGWLTGAAFWLLAALLAYAWLARVLALFPYTRAWGEQLDDYLLGVLARLGLGILETLPNLLVAALMFLVARAVVGLLKPVFDHAASSGNGVGWLDKDTVEPTRKITNILIWIFALVMAYPYLPGAHTEAFKGMSVLIGLMVSLGASSVVGQGASGLILMYSRTLRTGEYVRIGEHEGTVAAITLFNTRLRTGRGAEVTIPNALIVGSATRNYSRTTDGLGFMIDITVTIGYDTPWRQVEAMLLEAARRTAGVLADPAPRVFQTALSDFYPEYCLVAQAAPTGDAPRARVLSNLHASIQDVFNEHGVQIMSPHYMADPAQEKRVPPENWYAPPARKPDAG</sequence>
<evidence type="ECO:0000256" key="2">
    <source>
        <dbReference type="ARBA" id="ARBA00008017"/>
    </source>
</evidence>
<keyword evidence="7" id="KW-0997">Cell inner membrane</keyword>
<dbReference type="PANTHER" id="PTHR30221">
    <property type="entry name" value="SMALL-CONDUCTANCE MECHANOSENSITIVE CHANNEL"/>
    <property type="match status" value="1"/>
</dbReference>
<evidence type="ECO:0000256" key="4">
    <source>
        <dbReference type="ARBA" id="ARBA00022692"/>
    </source>
</evidence>
<dbReference type="EMBL" id="BJNV01000043">
    <property type="protein sequence ID" value="GEC96404.1"/>
    <property type="molecule type" value="Genomic_DNA"/>
</dbReference>
<evidence type="ECO:0000256" key="3">
    <source>
        <dbReference type="ARBA" id="ARBA00022475"/>
    </source>
</evidence>
<evidence type="ECO:0000313" key="11">
    <source>
        <dbReference type="EMBL" id="GEC96404.1"/>
    </source>
</evidence>
<evidence type="ECO:0000256" key="1">
    <source>
        <dbReference type="ARBA" id="ARBA00004651"/>
    </source>
</evidence>
<keyword evidence="12" id="KW-1185">Reference proteome</keyword>
<feature type="transmembrane region" description="Helical" evidence="7">
    <location>
        <begin position="222"/>
        <end position="246"/>
    </location>
</feature>
<proteinExistence type="inferred from homology"/>
<dbReference type="InterPro" id="IPR049278">
    <property type="entry name" value="MS_channel_C"/>
</dbReference>
<dbReference type="AlphaFoldDB" id="A0A4Y4CY37"/>
<keyword evidence="6 7" id="KW-0472">Membrane</keyword>
<feature type="domain" description="Mechanosensitive ion channel MscS C-terminal" evidence="10">
    <location>
        <begin position="448"/>
        <end position="533"/>
    </location>
</feature>
<dbReference type="GO" id="GO:0008381">
    <property type="term" value="F:mechanosensitive monoatomic ion channel activity"/>
    <property type="evidence" value="ECO:0007669"/>
    <property type="project" value="InterPro"/>
</dbReference>
<comment type="subcellular location">
    <subcellularLocation>
        <location evidence="7">Cell inner membrane</location>
        <topology evidence="7">Multi-pass membrane protein</topology>
    </subcellularLocation>
    <subcellularLocation>
        <location evidence="1">Cell membrane</location>
        <topology evidence="1">Multi-pass membrane protein</topology>
    </subcellularLocation>
</comment>
<dbReference type="PROSITE" id="PS51257">
    <property type="entry name" value="PROKAR_LIPOPROTEIN"/>
    <property type="match status" value="1"/>
</dbReference>
<dbReference type="OrthoDB" id="9780668at2"/>
<dbReference type="InterPro" id="IPR010920">
    <property type="entry name" value="LSM_dom_sf"/>
</dbReference>
<dbReference type="Gene3D" id="2.30.30.60">
    <property type="match status" value="1"/>
</dbReference>
<dbReference type="Pfam" id="PF21082">
    <property type="entry name" value="MS_channel_3rd"/>
    <property type="match status" value="1"/>
</dbReference>
<organism evidence="11 12">
    <name type="scientific">Zoogloea ramigera</name>
    <dbReference type="NCBI Taxonomy" id="350"/>
    <lineage>
        <taxon>Bacteria</taxon>
        <taxon>Pseudomonadati</taxon>
        <taxon>Pseudomonadota</taxon>
        <taxon>Betaproteobacteria</taxon>
        <taxon>Rhodocyclales</taxon>
        <taxon>Zoogloeaceae</taxon>
        <taxon>Zoogloea</taxon>
    </lineage>
</organism>
<keyword evidence="7" id="KW-0813">Transport</keyword>
<keyword evidence="3" id="KW-1003">Cell membrane</keyword>
<keyword evidence="5 7" id="KW-1133">Transmembrane helix</keyword>
<feature type="transmembrane region" description="Helical" evidence="7">
    <location>
        <begin position="359"/>
        <end position="386"/>
    </location>
</feature>
<dbReference type="Gene3D" id="3.30.70.100">
    <property type="match status" value="1"/>
</dbReference>
<evidence type="ECO:0000259" key="9">
    <source>
        <dbReference type="Pfam" id="PF00924"/>
    </source>
</evidence>
<evidence type="ECO:0000259" key="10">
    <source>
        <dbReference type="Pfam" id="PF21082"/>
    </source>
</evidence>
<accession>A0A4Y4CY37</accession>
<evidence type="ECO:0000256" key="5">
    <source>
        <dbReference type="ARBA" id="ARBA00022989"/>
    </source>
</evidence>
<dbReference type="PANTHER" id="PTHR30221:SF18">
    <property type="entry name" value="SLL0590 PROTEIN"/>
    <property type="match status" value="1"/>
</dbReference>
<dbReference type="InterPro" id="IPR011066">
    <property type="entry name" value="MscS_channel_C_sf"/>
</dbReference>